<dbReference type="SUPFAM" id="SSF116734">
    <property type="entry name" value="DNA methylase specificity domain"/>
    <property type="match status" value="1"/>
</dbReference>
<keyword evidence="3" id="KW-0238">DNA-binding</keyword>
<dbReference type="PANTHER" id="PTHR30408:SF12">
    <property type="entry name" value="TYPE I RESTRICTION ENZYME MJAVIII SPECIFICITY SUBUNIT"/>
    <property type="match status" value="1"/>
</dbReference>
<comment type="similarity">
    <text evidence="1">Belongs to the type-I restriction system S methylase family.</text>
</comment>
<dbReference type="RefSeq" id="WP_130752361.1">
    <property type="nucleotide sequence ID" value="NZ_BBQY01000004.1"/>
</dbReference>
<evidence type="ECO:0000256" key="1">
    <source>
        <dbReference type="ARBA" id="ARBA00010923"/>
    </source>
</evidence>
<dbReference type="AlphaFoldDB" id="A0A401J024"/>
<evidence type="ECO:0000256" key="3">
    <source>
        <dbReference type="ARBA" id="ARBA00023125"/>
    </source>
</evidence>
<comment type="caution">
    <text evidence="5">The sequence shown here is derived from an EMBL/GenBank/DDBJ whole genome shotgun (WGS) entry which is preliminary data.</text>
</comment>
<dbReference type="InterPro" id="IPR052021">
    <property type="entry name" value="Type-I_RS_S_subunit"/>
</dbReference>
<dbReference type="Proteomes" id="UP000290975">
    <property type="component" value="Unassembled WGS sequence"/>
</dbReference>
<dbReference type="Pfam" id="PF01420">
    <property type="entry name" value="Methylase_S"/>
    <property type="match status" value="1"/>
</dbReference>
<organism evidence="5 6">
    <name type="scientific">Sphingobium xenophagum</name>
    <dbReference type="NCBI Taxonomy" id="121428"/>
    <lineage>
        <taxon>Bacteria</taxon>
        <taxon>Pseudomonadati</taxon>
        <taxon>Pseudomonadota</taxon>
        <taxon>Alphaproteobacteria</taxon>
        <taxon>Sphingomonadales</taxon>
        <taxon>Sphingomonadaceae</taxon>
        <taxon>Sphingobium</taxon>
    </lineage>
</organism>
<keyword evidence="6" id="KW-1185">Reference proteome</keyword>
<dbReference type="EMBL" id="BBQY01000004">
    <property type="protein sequence ID" value="GBH29978.1"/>
    <property type="molecule type" value="Genomic_DNA"/>
</dbReference>
<accession>A0A401J024</accession>
<keyword evidence="2" id="KW-0680">Restriction system</keyword>
<evidence type="ECO:0000256" key="2">
    <source>
        <dbReference type="ARBA" id="ARBA00022747"/>
    </source>
</evidence>
<sequence>MIKKAARNSGQPSAIRLGDAANVFTGIGVSREDTIEREGEKLPMIGVRDIADDAVAPIAALDTVGFARPEKADAYRVRDGDILVTGRGTALKFGLVGRETEGAIASGNVIVIRTLGEVEPAALYAVLSSEAYRPKIELLRRGSTTLLSLSAKDLAKLELQLPPIAEQRLIAALVVEAREAYHTAINAAEIRRNLARQLIMQRLFGSMN</sequence>
<reference evidence="5 6" key="1">
    <citation type="submission" date="2014-12" db="EMBL/GenBank/DDBJ databases">
        <title>Whole genome sequencing of Sphingobium xenophagum OW59.</title>
        <authorList>
            <person name="Ohta Y."/>
            <person name="Nishi S."/>
            <person name="Hatada Y."/>
        </authorList>
    </citation>
    <scope>NUCLEOTIDE SEQUENCE [LARGE SCALE GENOMIC DNA]</scope>
    <source>
        <strain evidence="5 6">OW59</strain>
    </source>
</reference>
<evidence type="ECO:0000313" key="6">
    <source>
        <dbReference type="Proteomes" id="UP000290975"/>
    </source>
</evidence>
<dbReference type="InterPro" id="IPR044946">
    <property type="entry name" value="Restrct_endonuc_typeI_TRD_sf"/>
</dbReference>
<gene>
    <name evidence="5" type="ORF">MBESOW_P1231</name>
</gene>
<dbReference type="PANTHER" id="PTHR30408">
    <property type="entry name" value="TYPE-1 RESTRICTION ENZYME ECOKI SPECIFICITY PROTEIN"/>
    <property type="match status" value="1"/>
</dbReference>
<name>A0A401J024_SPHXE</name>
<dbReference type="Gene3D" id="3.90.220.20">
    <property type="entry name" value="DNA methylase specificity domains"/>
    <property type="match status" value="1"/>
</dbReference>
<dbReference type="GO" id="GO:0009307">
    <property type="term" value="P:DNA restriction-modification system"/>
    <property type="evidence" value="ECO:0007669"/>
    <property type="project" value="UniProtKB-KW"/>
</dbReference>
<protein>
    <recommendedName>
        <fullName evidence="4">Type I restriction modification DNA specificity domain-containing protein</fullName>
    </recommendedName>
</protein>
<evidence type="ECO:0000259" key="4">
    <source>
        <dbReference type="Pfam" id="PF01420"/>
    </source>
</evidence>
<feature type="domain" description="Type I restriction modification DNA specificity" evidence="4">
    <location>
        <begin position="17"/>
        <end position="172"/>
    </location>
</feature>
<dbReference type="GO" id="GO:0003677">
    <property type="term" value="F:DNA binding"/>
    <property type="evidence" value="ECO:0007669"/>
    <property type="project" value="UniProtKB-KW"/>
</dbReference>
<proteinExistence type="inferred from homology"/>
<evidence type="ECO:0000313" key="5">
    <source>
        <dbReference type="EMBL" id="GBH29978.1"/>
    </source>
</evidence>
<dbReference type="InterPro" id="IPR000055">
    <property type="entry name" value="Restrct_endonuc_typeI_TRD"/>
</dbReference>